<dbReference type="EMBL" id="LT594323">
    <property type="protein sequence ID" value="SBT38978.1"/>
    <property type="molecule type" value="Genomic_DNA"/>
</dbReference>
<feature type="region of interest" description="Disordered" evidence="1">
    <location>
        <begin position="31"/>
        <end position="55"/>
    </location>
</feature>
<dbReference type="Proteomes" id="UP000199385">
    <property type="component" value="Chromosome I"/>
</dbReference>
<protein>
    <submittedName>
        <fullName evidence="2">Uncharacterized protein</fullName>
    </submittedName>
</protein>
<proteinExistence type="predicted"/>
<keyword evidence="3" id="KW-1185">Reference proteome</keyword>
<evidence type="ECO:0000313" key="3">
    <source>
        <dbReference type="Proteomes" id="UP000199385"/>
    </source>
</evidence>
<evidence type="ECO:0000313" key="2">
    <source>
        <dbReference type="EMBL" id="SBT38978.1"/>
    </source>
</evidence>
<gene>
    <name evidence="2" type="ORF">GA0070611_0739</name>
</gene>
<dbReference type="AlphaFoldDB" id="A0A1A8Z555"/>
<reference evidence="3" key="1">
    <citation type="submission" date="2016-06" db="EMBL/GenBank/DDBJ databases">
        <authorList>
            <person name="Varghese N."/>
            <person name="Submissions Spin"/>
        </authorList>
    </citation>
    <scope>NUCLEOTIDE SEQUENCE [LARGE SCALE GENOMIC DNA]</scope>
    <source>
        <strain evidence="3">DSM 44815</strain>
    </source>
</reference>
<evidence type="ECO:0000256" key="1">
    <source>
        <dbReference type="SAM" id="MobiDB-lite"/>
    </source>
</evidence>
<dbReference type="PATRIC" id="fig|261654.4.peg.759"/>
<sequence>MTQRSHPRQGRCPVCKRLVAVAADGRVTRHNGTIRAYAPPEECPGGGQQAEGTES</sequence>
<accession>A0A1A8Z555</accession>
<name>A0A1A8Z555_9ACTN</name>
<organism evidence="2 3">
    <name type="scientific">Micromonospora auratinigra</name>
    <dbReference type="NCBI Taxonomy" id="261654"/>
    <lineage>
        <taxon>Bacteria</taxon>
        <taxon>Bacillati</taxon>
        <taxon>Actinomycetota</taxon>
        <taxon>Actinomycetes</taxon>
        <taxon>Micromonosporales</taxon>
        <taxon>Micromonosporaceae</taxon>
        <taxon>Micromonospora</taxon>
    </lineage>
</organism>